<evidence type="ECO:0000256" key="7">
    <source>
        <dbReference type="ARBA" id="ARBA00022837"/>
    </source>
</evidence>
<evidence type="ECO:0000256" key="8">
    <source>
        <dbReference type="ARBA" id="ARBA00023157"/>
    </source>
</evidence>
<feature type="disulfide bond" evidence="9">
    <location>
        <begin position="354"/>
        <end position="381"/>
    </location>
</feature>
<dbReference type="InterPro" id="IPR018378">
    <property type="entry name" value="C-type_lectin_CS"/>
</dbReference>
<evidence type="ECO:0000256" key="10">
    <source>
        <dbReference type="SAM" id="MobiDB-lite"/>
    </source>
</evidence>
<dbReference type="GO" id="GO:0042806">
    <property type="term" value="F:fucose binding"/>
    <property type="evidence" value="ECO:0007669"/>
    <property type="project" value="UniProtKB-ARBA"/>
</dbReference>
<dbReference type="PROSITE" id="PS50041">
    <property type="entry name" value="C_TYPE_LECTIN_2"/>
    <property type="match status" value="1"/>
</dbReference>
<dbReference type="SUPFAM" id="SSF49785">
    <property type="entry name" value="Galactose-binding domain-like"/>
    <property type="match status" value="1"/>
</dbReference>
<feature type="compositionally biased region" description="Basic and acidic residues" evidence="10">
    <location>
        <begin position="589"/>
        <end position="598"/>
    </location>
</feature>
<dbReference type="Proteomes" id="UP000326759">
    <property type="component" value="Unassembled WGS sequence"/>
</dbReference>
<dbReference type="CDD" id="cd00037">
    <property type="entry name" value="CLECT"/>
    <property type="match status" value="1"/>
</dbReference>
<sequence>MLKMKMTLRNQSHVSVLNVAAGKAPMQSSVDGTGIPQKAVDGKTATAYTPETCMRTNRERNPWWYVNLLEPYMVQLVRIDFGQSCCGERPAVIEVKVGNNRPDLGANPVCNRFEGYLEEGRPLFLPCSPPMPGAFVSIHFVEPLGTQLSICEAFVYTDQALPIERCPSFRNQKLGSTATYNGKCYIFHNENPMNFDDAFEMCKSRGGSLLDETNPAEDPEGQYWLGAVRDPNDPNNWKWINGRDVTISFWNLPGGNENCARFDGTKGWLWSDTNCLRRINFVCQHRPKTCGKPEQPPNSTMIAENYDVGSEVLYMCDPGHVLVGPSKRKCLNSGFFNEFPPNCQHYLSMVRYTCDPGYIMVGRYELICGIDGRWDGPPPKCSPEKPEVLDPDLTIEEYPSNNLSPDYVDNDVVMDNKGSDSNPPFVTLFPSHEGEQSGNDISLKTNRGPSIDNPSYTEGKGKPSRANIPIGGIIALGVFGGFVFLAAIVTTIVILVRRNQGSSGKKYVRRHDDITTSSESSSSDGHGLNKYYKRAWDNLGDGGVPPLSRDTEKGHHHPPPRSSRGDEPRSTGGGGGGGGAGEFRSTRSIGHEGLRDGSEMTVNDVAAMYTRPEKKRHHHHHHNHRHKTHERDIDAEHDRHEKDRDWRDRDRRKY</sequence>
<comment type="caution">
    <text evidence="14">The sequence shown here is derived from an EMBL/GenBank/DDBJ whole genome shotgun (WGS) entry which is preliminary data.</text>
</comment>
<keyword evidence="11" id="KW-1133">Transmembrane helix</keyword>
<gene>
    <name evidence="14" type="primary">FUCL1</name>
    <name evidence="14" type="ORF">Anas_05558</name>
</gene>
<keyword evidence="5" id="KW-0732">Signal</keyword>
<reference evidence="14 15" key="1">
    <citation type="journal article" date="2019" name="PLoS Biol.">
        <title>Sex chromosomes control vertical transmission of feminizing Wolbachia symbionts in an isopod.</title>
        <authorList>
            <person name="Becking T."/>
            <person name="Chebbi M.A."/>
            <person name="Giraud I."/>
            <person name="Moumen B."/>
            <person name="Laverre T."/>
            <person name="Caubet Y."/>
            <person name="Peccoud J."/>
            <person name="Gilbert C."/>
            <person name="Cordaux R."/>
        </authorList>
    </citation>
    <scope>NUCLEOTIDE SEQUENCE [LARGE SCALE GENOMIC DNA]</scope>
    <source>
        <strain evidence="14">ANa2</strain>
        <tissue evidence="14">Whole body excluding digestive tract and cuticle</tissue>
    </source>
</reference>
<keyword evidence="9" id="KW-0768">Sushi</keyword>
<dbReference type="InterPro" id="IPR006585">
    <property type="entry name" value="FTP1"/>
</dbReference>
<evidence type="ECO:0000313" key="15">
    <source>
        <dbReference type="Proteomes" id="UP000326759"/>
    </source>
</evidence>
<dbReference type="GO" id="GO:0010185">
    <property type="term" value="P:regulation of cellular defense response"/>
    <property type="evidence" value="ECO:0007669"/>
    <property type="project" value="UniProtKB-ARBA"/>
</dbReference>
<dbReference type="GO" id="GO:0046872">
    <property type="term" value="F:metal ion binding"/>
    <property type="evidence" value="ECO:0007669"/>
    <property type="project" value="UniProtKB-KW"/>
</dbReference>
<dbReference type="SMART" id="SM00032">
    <property type="entry name" value="CCP"/>
    <property type="match status" value="2"/>
</dbReference>
<keyword evidence="11" id="KW-0812">Transmembrane</keyword>
<dbReference type="CDD" id="cd00033">
    <property type="entry name" value="CCP"/>
    <property type="match status" value="2"/>
</dbReference>
<dbReference type="InterPro" id="IPR008979">
    <property type="entry name" value="Galactose-bd-like_sf"/>
</dbReference>
<dbReference type="Pfam" id="PF00084">
    <property type="entry name" value="Sushi"/>
    <property type="match status" value="2"/>
</dbReference>
<keyword evidence="11" id="KW-0472">Membrane</keyword>
<feature type="compositionally biased region" description="Basic residues" evidence="10">
    <location>
        <begin position="613"/>
        <end position="628"/>
    </location>
</feature>
<dbReference type="Gene3D" id="3.10.100.10">
    <property type="entry name" value="Mannose-Binding Protein A, subunit A"/>
    <property type="match status" value="1"/>
</dbReference>
<dbReference type="FunFam" id="2.60.120.260:FF:000101">
    <property type="entry name" value="uncharacterized protein LOC108094628 isoform X2"/>
    <property type="match status" value="1"/>
</dbReference>
<dbReference type="PROSITE" id="PS00615">
    <property type="entry name" value="C_TYPE_LECTIN_1"/>
    <property type="match status" value="1"/>
</dbReference>
<dbReference type="InterPro" id="IPR016187">
    <property type="entry name" value="CTDL_fold"/>
</dbReference>
<evidence type="ECO:0000256" key="2">
    <source>
        <dbReference type="ARBA" id="ARBA00010147"/>
    </source>
</evidence>
<evidence type="ECO:0000256" key="6">
    <source>
        <dbReference type="ARBA" id="ARBA00022734"/>
    </source>
</evidence>
<dbReference type="SUPFAM" id="SSF56436">
    <property type="entry name" value="C-type lectin-like"/>
    <property type="match status" value="1"/>
</dbReference>
<keyword evidence="6" id="KW-0430">Lectin</keyword>
<dbReference type="GO" id="GO:0001868">
    <property type="term" value="P:regulation of complement activation, lectin pathway"/>
    <property type="evidence" value="ECO:0007669"/>
    <property type="project" value="UniProtKB-ARBA"/>
</dbReference>
<feature type="compositionally biased region" description="Gly residues" evidence="10">
    <location>
        <begin position="571"/>
        <end position="581"/>
    </location>
</feature>
<dbReference type="PANTHER" id="PTHR45713">
    <property type="entry name" value="FTP DOMAIN-CONTAINING PROTEIN"/>
    <property type="match status" value="1"/>
</dbReference>
<evidence type="ECO:0000256" key="11">
    <source>
        <dbReference type="SAM" id="Phobius"/>
    </source>
</evidence>
<evidence type="ECO:0000256" key="4">
    <source>
        <dbReference type="ARBA" id="ARBA00022723"/>
    </source>
</evidence>
<dbReference type="PROSITE" id="PS50923">
    <property type="entry name" value="SUSHI"/>
    <property type="match status" value="1"/>
</dbReference>
<dbReference type="Gene3D" id="2.10.70.10">
    <property type="entry name" value="Complement Module, domain 1"/>
    <property type="match status" value="2"/>
</dbReference>
<evidence type="ECO:0000256" key="3">
    <source>
        <dbReference type="ARBA" id="ARBA00011233"/>
    </source>
</evidence>
<evidence type="ECO:0000256" key="1">
    <source>
        <dbReference type="ARBA" id="ARBA00002219"/>
    </source>
</evidence>
<protein>
    <submittedName>
        <fullName evidence="14">Fucolectin-1</fullName>
    </submittedName>
</protein>
<dbReference type="InterPro" id="IPR016186">
    <property type="entry name" value="C-type_lectin-like/link_sf"/>
</dbReference>
<evidence type="ECO:0000259" key="13">
    <source>
        <dbReference type="PROSITE" id="PS50923"/>
    </source>
</evidence>
<comment type="similarity">
    <text evidence="2">Belongs to the fucolectin family.</text>
</comment>
<keyword evidence="4" id="KW-0479">Metal-binding</keyword>
<dbReference type="EMBL" id="SEYY01022682">
    <property type="protein sequence ID" value="KAB7495366.1"/>
    <property type="molecule type" value="Genomic_DNA"/>
</dbReference>
<name>A0A5N5SMY9_9CRUS</name>
<keyword evidence="8 9" id="KW-1015">Disulfide bond</keyword>
<feature type="compositionally biased region" description="Polar residues" evidence="10">
    <location>
        <begin position="436"/>
        <end position="456"/>
    </location>
</feature>
<dbReference type="InterPro" id="IPR000436">
    <property type="entry name" value="Sushi_SCR_CCP_dom"/>
</dbReference>
<feature type="transmembrane region" description="Helical" evidence="11">
    <location>
        <begin position="470"/>
        <end position="496"/>
    </location>
</feature>
<proteinExistence type="inferred from homology"/>
<comment type="caution">
    <text evidence="9">Lacks conserved residue(s) required for the propagation of feature annotation.</text>
</comment>
<dbReference type="SMART" id="SM00034">
    <property type="entry name" value="CLECT"/>
    <property type="match status" value="1"/>
</dbReference>
<dbReference type="Pfam" id="PF00059">
    <property type="entry name" value="Lectin_C"/>
    <property type="match status" value="1"/>
</dbReference>
<feature type="region of interest" description="Disordered" evidence="10">
    <location>
        <begin position="539"/>
        <end position="654"/>
    </location>
</feature>
<dbReference type="AlphaFoldDB" id="A0A5N5SMY9"/>
<dbReference type="OrthoDB" id="547680at2759"/>
<evidence type="ECO:0000256" key="5">
    <source>
        <dbReference type="ARBA" id="ARBA00022729"/>
    </source>
</evidence>
<feature type="domain" description="C-type lectin" evidence="12">
    <location>
        <begin position="180"/>
        <end position="284"/>
    </location>
</feature>
<evidence type="ECO:0000256" key="9">
    <source>
        <dbReference type="PROSITE-ProRule" id="PRU00302"/>
    </source>
</evidence>
<dbReference type="SUPFAM" id="SSF57535">
    <property type="entry name" value="Complement control module/SCR domain"/>
    <property type="match status" value="2"/>
</dbReference>
<comment type="subunit">
    <text evidence="3">Homotrimer.</text>
</comment>
<dbReference type="InterPro" id="IPR035976">
    <property type="entry name" value="Sushi/SCR/CCP_sf"/>
</dbReference>
<keyword evidence="15" id="KW-1185">Reference proteome</keyword>
<evidence type="ECO:0000313" key="14">
    <source>
        <dbReference type="EMBL" id="KAB7495366.1"/>
    </source>
</evidence>
<evidence type="ECO:0000259" key="12">
    <source>
        <dbReference type="PROSITE" id="PS50041"/>
    </source>
</evidence>
<feature type="domain" description="Sushi" evidence="13">
    <location>
        <begin position="314"/>
        <end position="383"/>
    </location>
</feature>
<organism evidence="14 15">
    <name type="scientific">Armadillidium nasatum</name>
    <dbReference type="NCBI Taxonomy" id="96803"/>
    <lineage>
        <taxon>Eukaryota</taxon>
        <taxon>Metazoa</taxon>
        <taxon>Ecdysozoa</taxon>
        <taxon>Arthropoda</taxon>
        <taxon>Crustacea</taxon>
        <taxon>Multicrustacea</taxon>
        <taxon>Malacostraca</taxon>
        <taxon>Eumalacostraca</taxon>
        <taxon>Peracarida</taxon>
        <taxon>Isopoda</taxon>
        <taxon>Oniscidea</taxon>
        <taxon>Crinocheta</taxon>
        <taxon>Armadillidiidae</taxon>
        <taxon>Armadillidium</taxon>
    </lineage>
</organism>
<dbReference type="PANTHER" id="PTHR45713:SF6">
    <property type="entry name" value="F5_8 TYPE C DOMAIN-CONTAINING PROTEIN"/>
    <property type="match status" value="1"/>
</dbReference>
<dbReference type="SMART" id="SM00607">
    <property type="entry name" value="FTP"/>
    <property type="match status" value="1"/>
</dbReference>
<dbReference type="InterPro" id="IPR051941">
    <property type="entry name" value="BG_Antigen-Binding_Lectin"/>
</dbReference>
<feature type="compositionally biased region" description="Basic and acidic residues" evidence="10">
    <location>
        <begin position="629"/>
        <end position="654"/>
    </location>
</feature>
<feature type="region of interest" description="Disordered" evidence="10">
    <location>
        <begin position="428"/>
        <end position="463"/>
    </location>
</feature>
<keyword evidence="7" id="KW-0106">Calcium</keyword>
<dbReference type="Gene3D" id="2.60.120.260">
    <property type="entry name" value="Galactose-binding domain-like"/>
    <property type="match status" value="1"/>
</dbReference>
<feature type="region of interest" description="Disordered" evidence="10">
    <location>
        <begin position="500"/>
        <end position="527"/>
    </location>
</feature>
<accession>A0A5N5SMY9</accession>
<dbReference type="InterPro" id="IPR001304">
    <property type="entry name" value="C-type_lectin-like"/>
</dbReference>
<comment type="function">
    <text evidence="1">Acts as a defensive agent. Recognizes blood group fucosylated oligosaccharides including A, B, H and Lewis B-type antigens. Does not recognize Lewis A antigen and has low affinity for monovalent haptens.</text>
</comment>
<dbReference type="Pfam" id="PF22633">
    <property type="entry name" value="F5_F8_type_C_2"/>
    <property type="match status" value="1"/>
</dbReference>